<feature type="domain" description="Methyltransferase type 11" evidence="1">
    <location>
        <begin position="102"/>
        <end position="193"/>
    </location>
</feature>
<dbReference type="OrthoDB" id="147504at2157"/>
<gene>
    <name evidence="2" type="ORF">DK846_07825</name>
</gene>
<evidence type="ECO:0000259" key="1">
    <source>
        <dbReference type="Pfam" id="PF08241"/>
    </source>
</evidence>
<dbReference type="GeneID" id="97548444"/>
<protein>
    <recommendedName>
        <fullName evidence="1">Methyltransferase type 11 domain-containing protein</fullName>
    </recommendedName>
</protein>
<keyword evidence="3" id="KW-1185">Reference proteome</keyword>
<dbReference type="EMBL" id="QGMY01000006">
    <property type="protein sequence ID" value="PWR72847.1"/>
    <property type="molecule type" value="Genomic_DNA"/>
</dbReference>
<name>A0A2V2N967_9EURY</name>
<proteinExistence type="predicted"/>
<comment type="caution">
    <text evidence="2">The sequence shown here is derived from an EMBL/GenBank/DDBJ whole genome shotgun (WGS) entry which is preliminary data.</text>
</comment>
<evidence type="ECO:0000313" key="3">
    <source>
        <dbReference type="Proteomes" id="UP000245657"/>
    </source>
</evidence>
<organism evidence="2 3">
    <name type="scientific">Methanospirillum lacunae</name>
    <dbReference type="NCBI Taxonomy" id="668570"/>
    <lineage>
        <taxon>Archaea</taxon>
        <taxon>Methanobacteriati</taxon>
        <taxon>Methanobacteriota</taxon>
        <taxon>Stenosarchaea group</taxon>
        <taxon>Methanomicrobia</taxon>
        <taxon>Methanomicrobiales</taxon>
        <taxon>Methanospirillaceae</taxon>
        <taxon>Methanospirillum</taxon>
    </lineage>
</organism>
<dbReference type="InterPro" id="IPR013216">
    <property type="entry name" value="Methyltransf_11"/>
</dbReference>
<dbReference type="GO" id="GO:0008757">
    <property type="term" value="F:S-adenosylmethionine-dependent methyltransferase activity"/>
    <property type="evidence" value="ECO:0007669"/>
    <property type="project" value="InterPro"/>
</dbReference>
<dbReference type="Proteomes" id="UP000245657">
    <property type="component" value="Unassembled WGS sequence"/>
</dbReference>
<dbReference type="Gene3D" id="3.40.50.150">
    <property type="entry name" value="Vaccinia Virus protein VP39"/>
    <property type="match status" value="1"/>
</dbReference>
<dbReference type="AlphaFoldDB" id="A0A2V2N967"/>
<dbReference type="RefSeq" id="WP_109968359.1">
    <property type="nucleotide sequence ID" value="NZ_CP176093.1"/>
</dbReference>
<evidence type="ECO:0000313" key="2">
    <source>
        <dbReference type="EMBL" id="PWR72847.1"/>
    </source>
</evidence>
<reference evidence="2 3" key="1">
    <citation type="submission" date="2018-05" db="EMBL/GenBank/DDBJ databases">
        <title>Draft genome of Methanospirillum lacunae Ki8-1.</title>
        <authorList>
            <person name="Dueholm M.S."/>
            <person name="Nielsen P.H."/>
            <person name="Bakmann L.F."/>
            <person name="Otzen D.E."/>
        </authorList>
    </citation>
    <scope>NUCLEOTIDE SEQUENCE [LARGE SCALE GENOMIC DNA]</scope>
    <source>
        <strain evidence="2 3">Ki8-1</strain>
    </source>
</reference>
<sequence length="266" mass="30774">MRVINVNVTKLKIYSLIIIFKQLRIKMCDRVSLIRKMPKPLKEILRFIRNKLIDKKSSEMAFWRNRLNIDSGVFKNSHYQRLMLGIAQEPDDTFLRGKIVADFGCGPRGSLVWTTSPSLRIGIDVLADKYADEFKDNIISHNMIYLKSTEDVIPLPSNFVDVLFTLNALDHVDSFPNMCSEIIRILKPGGEFIGSFNLDELPTPTEPQKLDEESIHQYLLNKLNVESYRITNQRKDEGYEAFFHGNLSYEKGKPGYLWVRAQKLTL</sequence>
<accession>A0A2V2N967</accession>
<dbReference type="Pfam" id="PF08241">
    <property type="entry name" value="Methyltransf_11"/>
    <property type="match status" value="1"/>
</dbReference>
<dbReference type="InterPro" id="IPR029063">
    <property type="entry name" value="SAM-dependent_MTases_sf"/>
</dbReference>
<dbReference type="SUPFAM" id="SSF53335">
    <property type="entry name" value="S-adenosyl-L-methionine-dependent methyltransferases"/>
    <property type="match status" value="1"/>
</dbReference>